<feature type="transmembrane region" description="Helical" evidence="1">
    <location>
        <begin position="12"/>
        <end position="31"/>
    </location>
</feature>
<keyword evidence="3" id="KW-1185">Reference proteome</keyword>
<evidence type="ECO:0000313" key="3">
    <source>
        <dbReference type="Proteomes" id="UP000662185"/>
    </source>
</evidence>
<evidence type="ECO:0000313" key="2">
    <source>
        <dbReference type="EMBL" id="MBD2295571.1"/>
    </source>
</evidence>
<reference evidence="3" key="1">
    <citation type="journal article" date="2020" name="ISME J.">
        <title>Comparative genomics reveals insights into cyanobacterial evolution and habitat adaptation.</title>
        <authorList>
            <person name="Chen M.Y."/>
            <person name="Teng W.K."/>
            <person name="Zhao L."/>
            <person name="Hu C.X."/>
            <person name="Zhou Y.K."/>
            <person name="Han B.P."/>
            <person name="Song L.R."/>
            <person name="Shu W.S."/>
        </authorList>
    </citation>
    <scope>NUCLEOTIDE SEQUENCE [LARGE SCALE GENOMIC DNA]</scope>
    <source>
        <strain evidence="3">FACHB-251</strain>
    </source>
</reference>
<gene>
    <name evidence="2" type="ORF">H6G06_19365</name>
</gene>
<dbReference type="EMBL" id="JACJQU010000013">
    <property type="protein sequence ID" value="MBD2295571.1"/>
    <property type="molecule type" value="Genomic_DNA"/>
</dbReference>
<dbReference type="Pfam" id="PF11320">
    <property type="entry name" value="DUF3122"/>
    <property type="match status" value="1"/>
</dbReference>
<organism evidence="2 3">
    <name type="scientific">Anabaena sphaerica FACHB-251</name>
    <dbReference type="NCBI Taxonomy" id="2692883"/>
    <lineage>
        <taxon>Bacteria</taxon>
        <taxon>Bacillati</taxon>
        <taxon>Cyanobacteriota</taxon>
        <taxon>Cyanophyceae</taxon>
        <taxon>Nostocales</taxon>
        <taxon>Nostocaceae</taxon>
        <taxon>Anabaena</taxon>
    </lineage>
</organism>
<keyword evidence="1" id="KW-1133">Transmembrane helix</keyword>
<comment type="caution">
    <text evidence="2">The sequence shown here is derived from an EMBL/GenBank/DDBJ whole genome shotgun (WGS) entry which is preliminary data.</text>
</comment>
<evidence type="ECO:0000256" key="1">
    <source>
        <dbReference type="SAM" id="Phobius"/>
    </source>
</evidence>
<dbReference type="AlphaFoldDB" id="A0A926WLC7"/>
<dbReference type="InterPro" id="IPR021469">
    <property type="entry name" value="DUF3122"/>
</dbReference>
<proteinExistence type="predicted"/>
<protein>
    <submittedName>
        <fullName evidence="2">DUF3122 domain-containing protein</fullName>
    </submittedName>
</protein>
<dbReference type="RefSeq" id="WP_190563058.1">
    <property type="nucleotide sequence ID" value="NZ_JACJQU010000013.1"/>
</dbReference>
<keyword evidence="1" id="KW-0472">Membrane</keyword>
<name>A0A926WLC7_9NOST</name>
<sequence length="173" mass="19017">MLHRIVTIFLRVILMGIFTTSIFLGLGGFTFKSAIAVVTQIGETPGEVLYRSQTKLDDQSGKVWQVVLFKQVYPGQATTINLRLVGFPGSAQLIHPQPLKITSDTGKVWNAADVFLDEAPAPTIGQYDFKDILPQLPQESLTLAIPLPVTKSINISVPVNVVKEWQSIITNDN</sequence>
<dbReference type="Proteomes" id="UP000662185">
    <property type="component" value="Unassembled WGS sequence"/>
</dbReference>
<keyword evidence="1" id="KW-0812">Transmembrane</keyword>
<accession>A0A926WLC7</accession>